<dbReference type="SUPFAM" id="SSF55961">
    <property type="entry name" value="Bet v1-like"/>
    <property type="match status" value="1"/>
</dbReference>
<dbReference type="Proteomes" id="UP000005835">
    <property type="component" value="Unassembled WGS sequence"/>
</dbReference>
<protein>
    <recommendedName>
        <fullName evidence="3">DUF1857 domain-containing protein</fullName>
    </recommendedName>
</protein>
<dbReference type="AlphaFoldDB" id="K1JYW1"/>
<dbReference type="InterPro" id="IPR015075">
    <property type="entry name" value="AtaL"/>
</dbReference>
<organism evidence="1 2">
    <name type="scientific">Sutterella wadsworthensis 2_1_59BFAA</name>
    <dbReference type="NCBI Taxonomy" id="742823"/>
    <lineage>
        <taxon>Bacteria</taxon>
        <taxon>Pseudomonadati</taxon>
        <taxon>Pseudomonadota</taxon>
        <taxon>Betaproteobacteria</taxon>
        <taxon>Burkholderiales</taxon>
        <taxon>Sutterellaceae</taxon>
        <taxon>Sutterella</taxon>
    </lineage>
</organism>
<evidence type="ECO:0000313" key="1">
    <source>
        <dbReference type="EMBL" id="EKB31748.1"/>
    </source>
</evidence>
<keyword evidence="2" id="KW-1185">Reference proteome</keyword>
<dbReference type="HOGENOM" id="CLU_1675509_0_0_4"/>
<comment type="caution">
    <text evidence="1">The sequence shown here is derived from an EMBL/GenBank/DDBJ whole genome shotgun (WGS) entry which is preliminary data.</text>
</comment>
<dbReference type="PATRIC" id="fig|742823.3.peg.617"/>
<proteinExistence type="predicted"/>
<dbReference type="Pfam" id="PF08982">
    <property type="entry name" value="AtaL"/>
    <property type="match status" value="1"/>
</dbReference>
<evidence type="ECO:0008006" key="3">
    <source>
        <dbReference type="Google" id="ProtNLM"/>
    </source>
</evidence>
<name>K1JYW1_9BURK</name>
<accession>K1JYW1</accession>
<evidence type="ECO:0000313" key="2">
    <source>
        <dbReference type="Proteomes" id="UP000005835"/>
    </source>
</evidence>
<dbReference type="Gene3D" id="3.30.530.20">
    <property type="match status" value="1"/>
</dbReference>
<dbReference type="RefSeq" id="WP_005434084.1">
    <property type="nucleotide sequence ID" value="NZ_JH815514.1"/>
</dbReference>
<dbReference type="eggNOG" id="ENOG5030YF9">
    <property type="taxonomic scope" value="Bacteria"/>
</dbReference>
<dbReference type="EMBL" id="ADMG01000017">
    <property type="protein sequence ID" value="EKB31748.1"/>
    <property type="molecule type" value="Genomic_DNA"/>
</dbReference>
<dbReference type="STRING" id="742823.HMPREF9465_00616"/>
<dbReference type="OrthoDB" id="6367327at2"/>
<reference evidence="1 2" key="1">
    <citation type="submission" date="2012-05" db="EMBL/GenBank/DDBJ databases">
        <title>The Genome Sequence of Sutterella wadsworthensis 2_1_59BFAA.</title>
        <authorList>
            <consortium name="The Broad Institute Genome Sequencing Platform"/>
            <person name="Earl A."/>
            <person name="Ward D."/>
            <person name="Feldgarden M."/>
            <person name="Gevers D."/>
            <person name="Daigneault M."/>
            <person name="Strauss J."/>
            <person name="Allen-Vercoe E."/>
            <person name="Walker B."/>
            <person name="Young S.K."/>
            <person name="Zeng Q."/>
            <person name="Gargeya S."/>
            <person name="Fitzgerald M."/>
            <person name="Haas B."/>
            <person name="Abouelleil A."/>
            <person name="Alvarado L."/>
            <person name="Arachchi H.M."/>
            <person name="Berlin A.M."/>
            <person name="Chapman S.B."/>
            <person name="Goldberg J."/>
            <person name="Griggs A."/>
            <person name="Gujja S."/>
            <person name="Hansen M."/>
            <person name="Howarth C."/>
            <person name="Imamovic A."/>
            <person name="Larimer J."/>
            <person name="McCowen C."/>
            <person name="Montmayeur A."/>
            <person name="Murphy C."/>
            <person name="Neiman D."/>
            <person name="Pearson M."/>
            <person name="Priest M."/>
            <person name="Roberts A."/>
            <person name="Saif S."/>
            <person name="Shea T."/>
            <person name="Sisk P."/>
            <person name="Sykes S."/>
            <person name="Wortman J."/>
            <person name="Nusbaum C."/>
            <person name="Birren B."/>
        </authorList>
    </citation>
    <scope>NUCLEOTIDE SEQUENCE [LARGE SCALE GENOMIC DNA]</scope>
    <source>
        <strain evidence="1 2">2_1_59BFAA</strain>
    </source>
</reference>
<sequence>MRKVHEHIIQIPPFVTRDQLWNGLEKAARHPDRFVEHMEGCKLLSERLIEGARHLGREVSFGGGFRLRDKVILREGESVTTVVEAGESWPASTFLMKIEEPEAGSLFVRFIYEADEPEEALNPMIEQLRRQAYEAKDRALIEQVLKNIPQGELS</sequence>
<gene>
    <name evidence="1" type="ORF">HMPREF9465_00616</name>
</gene>
<dbReference type="InterPro" id="IPR023393">
    <property type="entry name" value="START-like_dom_sf"/>
</dbReference>